<dbReference type="Gene3D" id="2.40.50.100">
    <property type="match status" value="1"/>
</dbReference>
<evidence type="ECO:0000259" key="6">
    <source>
        <dbReference type="Pfam" id="PF25954"/>
    </source>
</evidence>
<dbReference type="InterPro" id="IPR058624">
    <property type="entry name" value="MdtA-like_HH"/>
</dbReference>
<dbReference type="Pfam" id="PF25917">
    <property type="entry name" value="BSH_RND"/>
    <property type="match status" value="1"/>
</dbReference>
<comment type="similarity">
    <text evidence="1">Belongs to the membrane fusion protein (MFP) (TC 8.A.1) family.</text>
</comment>
<evidence type="ECO:0000313" key="8">
    <source>
        <dbReference type="Proteomes" id="UP001251524"/>
    </source>
</evidence>
<reference evidence="7 8" key="1">
    <citation type="submission" date="2023-07" db="EMBL/GenBank/DDBJ databases">
        <title>Sorghum-associated microbial communities from plants grown in Nebraska, USA.</title>
        <authorList>
            <person name="Schachtman D."/>
        </authorList>
    </citation>
    <scope>NUCLEOTIDE SEQUENCE [LARGE SCALE GENOMIC DNA]</scope>
    <source>
        <strain evidence="7 8">BE198</strain>
    </source>
</reference>
<dbReference type="Gene3D" id="2.40.30.170">
    <property type="match status" value="1"/>
</dbReference>
<feature type="domain" description="Multidrug resistance protein MdtA-like alpha-helical hairpin" evidence="4">
    <location>
        <begin position="120"/>
        <end position="188"/>
    </location>
</feature>
<feature type="domain" description="CusB-like beta-barrel" evidence="6">
    <location>
        <begin position="227"/>
        <end position="299"/>
    </location>
</feature>
<comment type="caution">
    <text evidence="7">The sequence shown here is derived from an EMBL/GenBank/DDBJ whole genome shotgun (WGS) entry which is preliminary data.</text>
</comment>
<dbReference type="EMBL" id="JAVDVY010000001">
    <property type="protein sequence ID" value="MDR7133522.1"/>
    <property type="molecule type" value="Genomic_DNA"/>
</dbReference>
<evidence type="ECO:0000259" key="4">
    <source>
        <dbReference type="Pfam" id="PF25876"/>
    </source>
</evidence>
<dbReference type="SUPFAM" id="SSF111369">
    <property type="entry name" value="HlyD-like secretion proteins"/>
    <property type="match status" value="1"/>
</dbReference>
<accession>A0ABU1W7R6</accession>
<dbReference type="NCBIfam" id="TIGR01730">
    <property type="entry name" value="RND_mfp"/>
    <property type="match status" value="1"/>
</dbReference>
<dbReference type="Pfam" id="PF25954">
    <property type="entry name" value="Beta-barrel_RND_2"/>
    <property type="match status" value="1"/>
</dbReference>
<dbReference type="Proteomes" id="UP001251524">
    <property type="component" value="Unassembled WGS sequence"/>
</dbReference>
<dbReference type="Pfam" id="PF25876">
    <property type="entry name" value="HH_MFP_RND"/>
    <property type="match status" value="1"/>
</dbReference>
<keyword evidence="8" id="KW-1185">Reference proteome</keyword>
<evidence type="ECO:0000256" key="2">
    <source>
        <dbReference type="SAM" id="Coils"/>
    </source>
</evidence>
<evidence type="ECO:0000256" key="3">
    <source>
        <dbReference type="SAM" id="MobiDB-lite"/>
    </source>
</evidence>
<dbReference type="InterPro" id="IPR006143">
    <property type="entry name" value="RND_pump_MFP"/>
</dbReference>
<protein>
    <submittedName>
        <fullName evidence="7">Multidrug efflux system membrane fusion protein</fullName>
    </submittedName>
</protein>
<gene>
    <name evidence="7" type="ORF">J2X06_000706</name>
</gene>
<evidence type="ECO:0000259" key="5">
    <source>
        <dbReference type="Pfam" id="PF25917"/>
    </source>
</evidence>
<feature type="region of interest" description="Disordered" evidence="3">
    <location>
        <begin position="1"/>
        <end position="21"/>
    </location>
</feature>
<keyword evidence="2" id="KW-0175">Coiled coil</keyword>
<dbReference type="InterPro" id="IPR058625">
    <property type="entry name" value="MdtA-like_BSH"/>
</dbReference>
<dbReference type="PANTHER" id="PTHR30469">
    <property type="entry name" value="MULTIDRUG RESISTANCE PROTEIN MDTA"/>
    <property type="match status" value="1"/>
</dbReference>
<evidence type="ECO:0000256" key="1">
    <source>
        <dbReference type="ARBA" id="ARBA00009477"/>
    </source>
</evidence>
<dbReference type="Gene3D" id="1.10.287.470">
    <property type="entry name" value="Helix hairpin bin"/>
    <property type="match status" value="1"/>
</dbReference>
<name>A0ABU1W7R6_9GAMM</name>
<feature type="domain" description="Multidrug resistance protein MdtA-like barrel-sandwich hybrid" evidence="5">
    <location>
        <begin position="85"/>
        <end position="216"/>
    </location>
</feature>
<dbReference type="InterPro" id="IPR058792">
    <property type="entry name" value="Beta-barrel_RND_2"/>
</dbReference>
<organism evidence="7 8">
    <name type="scientific">Lysobacter niastensis</name>
    <dbReference type="NCBI Taxonomy" id="380629"/>
    <lineage>
        <taxon>Bacteria</taxon>
        <taxon>Pseudomonadati</taxon>
        <taxon>Pseudomonadota</taxon>
        <taxon>Gammaproteobacteria</taxon>
        <taxon>Lysobacterales</taxon>
        <taxon>Lysobacteraceae</taxon>
        <taxon>Lysobacter</taxon>
    </lineage>
</organism>
<dbReference type="PANTHER" id="PTHR30469:SF15">
    <property type="entry name" value="HLYD FAMILY OF SECRETION PROTEINS"/>
    <property type="match status" value="1"/>
</dbReference>
<feature type="compositionally biased region" description="Low complexity" evidence="3">
    <location>
        <begin position="1"/>
        <end position="19"/>
    </location>
</feature>
<sequence>MRSRPPAAAFPAAPASSPPKGQSERLLPLIVLAVTVALLAACSREAAPDEAARPVLVAHPTASTHTATAFAGEVRAREESLLSFRVAGKVVERKVDVGEHVRTGQVLAVLDPGDLEAQARAAQAQLIAAQAELASARADQARFDKLAKDQLVSRSTLDAQNAAAEAAQGQVNAARANLEVARNQAAYSQLRAPRDGVIATRNAESGQVVAAGQTVFSLAADGVREIAFALPEGMIAAIKPGQPVLVEAWSQPGKRWAGRIREISPAADPASRTYAARVSVDAPAGAIELGQSARVYLAGNGNGALSVPLAALQRAGDRSAVFVIDAKTSTAKLVPIQTGPFGEDRVPVKSGLSPDAWVVAAGGHLLREGQKVTPVDRDNRPVKPN</sequence>
<dbReference type="Gene3D" id="2.40.420.20">
    <property type="match status" value="1"/>
</dbReference>
<feature type="coiled-coil region" evidence="2">
    <location>
        <begin position="119"/>
        <end position="184"/>
    </location>
</feature>
<evidence type="ECO:0000313" key="7">
    <source>
        <dbReference type="EMBL" id="MDR7133522.1"/>
    </source>
</evidence>
<proteinExistence type="inferred from homology"/>
<dbReference type="RefSeq" id="WP_310058360.1">
    <property type="nucleotide sequence ID" value="NZ_JAVDVY010000001.1"/>
</dbReference>